<keyword evidence="3" id="KW-1185">Reference proteome</keyword>
<dbReference type="OrthoDB" id="2190669at2"/>
<dbReference type="Proteomes" id="UP000290567">
    <property type="component" value="Unassembled WGS sequence"/>
</dbReference>
<feature type="transmembrane region" description="Helical" evidence="1">
    <location>
        <begin position="39"/>
        <end position="59"/>
    </location>
</feature>
<keyword evidence="1" id="KW-1133">Transmembrane helix</keyword>
<feature type="transmembrane region" description="Helical" evidence="1">
    <location>
        <begin position="6"/>
        <end position="27"/>
    </location>
</feature>
<evidence type="ECO:0000313" key="3">
    <source>
        <dbReference type="Proteomes" id="UP000290567"/>
    </source>
</evidence>
<dbReference type="AlphaFoldDB" id="A0A4P5P922"/>
<keyword evidence="1" id="KW-0812">Transmembrane</keyword>
<dbReference type="EMBL" id="BJCC01000002">
    <property type="protein sequence ID" value="GCF92448.1"/>
    <property type="molecule type" value="Genomic_DNA"/>
</dbReference>
<proteinExistence type="predicted"/>
<sequence length="60" mass="6690">MLSELFTLIGFAFFIKIFFDGAKKIIVGSNGDIVKNKTYVIHGILGFAFIIVSRLLLLIL</sequence>
<reference evidence="3" key="1">
    <citation type="submission" date="2019-02" db="EMBL/GenBank/DDBJ databases">
        <title>Draft genome sequence of Enterococcus sp. Gos25-1.</title>
        <authorList>
            <person name="Tanaka N."/>
            <person name="Shiwa Y."/>
            <person name="Fujita N."/>
        </authorList>
    </citation>
    <scope>NUCLEOTIDE SEQUENCE [LARGE SCALE GENOMIC DNA]</scope>
    <source>
        <strain evidence="3">Gos25-1</strain>
    </source>
</reference>
<name>A0A4P5P922_9ENTE</name>
<evidence type="ECO:0000256" key="1">
    <source>
        <dbReference type="SAM" id="Phobius"/>
    </source>
</evidence>
<protein>
    <submittedName>
        <fullName evidence="2">Uncharacterized protein</fullName>
    </submittedName>
</protein>
<dbReference type="RefSeq" id="WP_146620958.1">
    <property type="nucleotide sequence ID" value="NZ_BJCC01000002.1"/>
</dbReference>
<accession>A0A4P5P922</accession>
<comment type="caution">
    <text evidence="2">The sequence shown here is derived from an EMBL/GenBank/DDBJ whole genome shotgun (WGS) entry which is preliminary data.</text>
</comment>
<gene>
    <name evidence="2" type="ORF">NRIC_03390</name>
</gene>
<organism evidence="2 3">
    <name type="scientific">Enterococcus florum</name>
    <dbReference type="NCBI Taxonomy" id="2480627"/>
    <lineage>
        <taxon>Bacteria</taxon>
        <taxon>Bacillati</taxon>
        <taxon>Bacillota</taxon>
        <taxon>Bacilli</taxon>
        <taxon>Lactobacillales</taxon>
        <taxon>Enterococcaceae</taxon>
        <taxon>Enterococcus</taxon>
    </lineage>
</organism>
<evidence type="ECO:0000313" key="2">
    <source>
        <dbReference type="EMBL" id="GCF92448.1"/>
    </source>
</evidence>
<keyword evidence="1" id="KW-0472">Membrane</keyword>